<dbReference type="EMBL" id="AYYE01000916">
    <property type="protein sequence ID" value="ETK08544.1"/>
    <property type="molecule type" value="Genomic_DNA"/>
</dbReference>
<protein>
    <submittedName>
        <fullName evidence="1">Uncharacterized protein</fullName>
    </submittedName>
</protein>
<evidence type="ECO:0000313" key="2">
    <source>
        <dbReference type="Proteomes" id="UP000034982"/>
    </source>
</evidence>
<comment type="caution">
    <text evidence="1">The sequence shown here is derived from an EMBL/GenBank/DDBJ whole genome shotgun (WGS) entry which is preliminary data.</text>
</comment>
<evidence type="ECO:0000313" key="1">
    <source>
        <dbReference type="EMBL" id="ETK08544.1"/>
    </source>
</evidence>
<sequence length="81" mass="8559">MRGGRAEEGVDRYAAVGVDKVRAVAIDGVAIDGFDVREMASHAQDGVSDRWVELLHERQQAEADEVAPIDVGGVRAVGAEG</sequence>
<gene>
    <name evidence="1" type="ORF">T230_07020</name>
</gene>
<reference evidence="1 2" key="1">
    <citation type="submission" date="2013-11" db="EMBL/GenBank/DDBJ databases">
        <title>Single cell genomics of uncultured Tannerella BU063 (oral taxon 286).</title>
        <authorList>
            <person name="Beall C.J."/>
            <person name="Campbell A.G."/>
            <person name="Griffen A.L."/>
            <person name="Podar M."/>
            <person name="Leys E.J."/>
        </authorList>
    </citation>
    <scope>NUCLEOTIDE SEQUENCE [LARGE SCALE GENOMIC DNA]</scope>
    <source>
        <strain evidence="1">Cell 1/3</strain>
    </source>
</reference>
<dbReference type="Proteomes" id="UP000034982">
    <property type="component" value="Unassembled WGS sequence"/>
</dbReference>
<organism evidence="1 2">
    <name type="scientific">Tannerella sp. oral taxon BU063 isolate Cell 1/3</name>
    <dbReference type="NCBI Taxonomy" id="1411022"/>
    <lineage>
        <taxon>Bacteria</taxon>
        <taxon>Pseudomonadati</taxon>
        <taxon>Bacteroidota</taxon>
        <taxon>Bacteroidia</taxon>
        <taxon>Bacteroidales</taxon>
        <taxon>Tannerellaceae</taxon>
        <taxon>Tannerella</taxon>
    </lineage>
</organism>
<name>W2CMT5_9BACT</name>
<proteinExistence type="predicted"/>
<accession>W2CMT5</accession>
<dbReference type="AlphaFoldDB" id="W2CMT5"/>